<dbReference type="InterPro" id="IPR012429">
    <property type="entry name" value="HGSNAT_cat"/>
</dbReference>
<evidence type="ECO:0000313" key="3">
    <source>
        <dbReference type="EMBL" id="VWL88790.1"/>
    </source>
</evidence>
<evidence type="ECO:0000256" key="1">
    <source>
        <dbReference type="SAM" id="Phobius"/>
    </source>
</evidence>
<dbReference type="RefSeq" id="WP_152075954.1">
    <property type="nucleotide sequence ID" value="NZ_CAAKNU010000026.1"/>
</dbReference>
<feature type="domain" description="Heparan-alpha-glucosaminide N-acetyltransferase catalytic" evidence="2">
    <location>
        <begin position="4"/>
        <end position="221"/>
    </location>
</feature>
<dbReference type="AlphaFoldDB" id="A0A5K1IM62"/>
<keyword evidence="4" id="KW-1185">Reference proteome</keyword>
<feature type="transmembrane region" description="Helical" evidence="1">
    <location>
        <begin position="74"/>
        <end position="93"/>
    </location>
</feature>
<feature type="transmembrane region" description="Helical" evidence="1">
    <location>
        <begin position="126"/>
        <end position="146"/>
    </location>
</feature>
<sequence length="234" mass="26138">MQKRITIFDTVRGFTMLSMAGFHACYDLAYLYGWDMPWFTETVFQDIWRASISWVFLFIAGWMCTLSRNNVKRALKYAAAALIVWITTTLVSVDDSINFGIVYCMAACTAVVALTRPLLKKIPGSWGIAACLVLFALTWCIPKAIYPLPYLAWLGFPSPGFVSGDYYPLIPFVFMYLTGFFAAQAAQASSLEAPAWAYANPIPALAVLGRHALPFYLLHQPVILGVLELVYSVR</sequence>
<feature type="transmembrane region" description="Helical" evidence="1">
    <location>
        <begin position="166"/>
        <end position="183"/>
    </location>
</feature>
<feature type="transmembrane region" description="Helical" evidence="1">
    <location>
        <begin position="12"/>
        <end position="32"/>
    </location>
</feature>
<feature type="transmembrane region" description="Helical" evidence="1">
    <location>
        <begin position="99"/>
        <end position="119"/>
    </location>
</feature>
<evidence type="ECO:0000313" key="4">
    <source>
        <dbReference type="Proteomes" id="UP000361836"/>
    </source>
</evidence>
<keyword evidence="1" id="KW-0812">Transmembrane</keyword>
<proteinExistence type="predicted"/>
<protein>
    <recommendedName>
        <fullName evidence="2">Heparan-alpha-glucosaminide N-acetyltransferase catalytic domain-containing protein</fullName>
    </recommendedName>
</protein>
<evidence type="ECO:0000259" key="2">
    <source>
        <dbReference type="Pfam" id="PF07786"/>
    </source>
</evidence>
<keyword evidence="1" id="KW-0472">Membrane</keyword>
<name>A0A5K1IM62_9ACTN</name>
<reference evidence="3 4" key="1">
    <citation type="submission" date="2019-10" db="EMBL/GenBank/DDBJ databases">
        <authorList>
            <person name="Wolf R A."/>
        </authorList>
    </citation>
    <scope>NUCLEOTIDE SEQUENCE [LARGE SCALE GENOMIC DNA]</scope>
    <source>
        <strain evidence="3">Collinsella_aerofaciens_MC2</strain>
    </source>
</reference>
<feature type="transmembrane region" description="Helical" evidence="1">
    <location>
        <begin position="47"/>
        <end position="67"/>
    </location>
</feature>
<organism evidence="3 4">
    <name type="scientific">Collinsella aerofaciens</name>
    <dbReference type="NCBI Taxonomy" id="74426"/>
    <lineage>
        <taxon>Bacteria</taxon>
        <taxon>Bacillati</taxon>
        <taxon>Actinomycetota</taxon>
        <taxon>Coriobacteriia</taxon>
        <taxon>Coriobacteriales</taxon>
        <taxon>Coriobacteriaceae</taxon>
        <taxon>Collinsella</taxon>
    </lineage>
</organism>
<dbReference type="Proteomes" id="UP000361836">
    <property type="component" value="Unassembled WGS sequence"/>
</dbReference>
<gene>
    <name evidence="3" type="ORF">KCJAJFAP_01716</name>
</gene>
<dbReference type="Pfam" id="PF07786">
    <property type="entry name" value="HGSNAT_cat"/>
    <property type="match status" value="1"/>
</dbReference>
<accession>A0A5K1IM62</accession>
<dbReference type="EMBL" id="CABWIE010000004">
    <property type="protein sequence ID" value="VWL88790.1"/>
    <property type="molecule type" value="Genomic_DNA"/>
</dbReference>
<keyword evidence="1" id="KW-1133">Transmembrane helix</keyword>